<dbReference type="InterPro" id="IPR053317">
    <property type="entry name" value="Tubulin_polyglutamylase"/>
</dbReference>
<dbReference type="OrthoDB" id="202825at2759"/>
<protein>
    <submittedName>
        <fullName evidence="2">Similar to ttll-15: Probable tubulin polyglutamylase ttll-15 (Caenorhabditis elegans)</fullName>
    </submittedName>
</protein>
<dbReference type="PROSITE" id="PS51221">
    <property type="entry name" value="TTL"/>
    <property type="match status" value="1"/>
</dbReference>
<name>A0A8J2HPN2_COTCN</name>
<dbReference type="SUPFAM" id="SSF56059">
    <property type="entry name" value="Glutathione synthetase ATP-binding domain-like"/>
    <property type="match status" value="1"/>
</dbReference>
<proteinExistence type="predicted"/>
<gene>
    <name evidence="2" type="ORF">HICCMSTLAB_LOCUS13137</name>
</gene>
<sequence>MAEKVKKKILLNPTIISKIHNRLSKLQNYILNTKIKVFYSSVIYIVILLTFLYLLSSIILFYNRECAEKKDFQQLHDTKPIYWIFSKSKDESHLKHVIMILERLGFRRGDNNSHWDLLWAHDYPFKILANSLKYLREYQKVNHIPGCGFITNKVDLSTTNIQYLPASFRIPQDEKNFYDYIGKNPYKLFVEKSNFHRGISIKNVENIKFNNNENFIQEFIERPYLIDGYKFDVGIYTVITSIDPLRVYVYKGDVLFRFCSHKYYPFNPDDLDKYIVGDDYLPIWNVSSLKQYYVDMGFSMKDTFDAYVRSRNEDPNKVWDSAYQAIKLVASKKEKQIADTIRHLNNTMNFFELVRFDFIIDEDLNVFLMEANMSPNLSSAHYPENRLLYEQVLFNLFALIGIGQRIDPAFRRQSSWRDRAVEVSDKNLVVFPEICSTCTDCIRFECQLCKFCFTDELRLILIQSYVEHQNKMDYKRIFPPNNMQVMQLNNYTLKNQLLMKWYQGKCAVDPSWCE</sequence>
<evidence type="ECO:0000313" key="2">
    <source>
        <dbReference type="EMBL" id="CAG5108237.1"/>
    </source>
</evidence>
<evidence type="ECO:0000313" key="3">
    <source>
        <dbReference type="Proteomes" id="UP000786811"/>
    </source>
</evidence>
<dbReference type="Pfam" id="PF03133">
    <property type="entry name" value="TTL"/>
    <property type="match status" value="1"/>
</dbReference>
<dbReference type="AlphaFoldDB" id="A0A8J2HPN2"/>
<dbReference type="InterPro" id="IPR004344">
    <property type="entry name" value="TTL/TTLL_fam"/>
</dbReference>
<dbReference type="EMBL" id="CAJNRD030001124">
    <property type="protein sequence ID" value="CAG5108237.1"/>
    <property type="molecule type" value="Genomic_DNA"/>
</dbReference>
<reference evidence="2" key="1">
    <citation type="submission" date="2021-04" db="EMBL/GenBank/DDBJ databases">
        <authorList>
            <person name="Chebbi M.A.C M."/>
        </authorList>
    </citation>
    <scope>NUCLEOTIDE SEQUENCE</scope>
</reference>
<dbReference type="Proteomes" id="UP000786811">
    <property type="component" value="Unassembled WGS sequence"/>
</dbReference>
<evidence type="ECO:0000256" key="1">
    <source>
        <dbReference type="SAM" id="Phobius"/>
    </source>
</evidence>
<keyword evidence="1" id="KW-0812">Transmembrane</keyword>
<keyword evidence="3" id="KW-1185">Reference proteome</keyword>
<feature type="transmembrane region" description="Helical" evidence="1">
    <location>
        <begin position="37"/>
        <end position="62"/>
    </location>
</feature>
<keyword evidence="1" id="KW-1133">Transmembrane helix</keyword>
<dbReference type="PANTHER" id="PTHR47113:SF1">
    <property type="entry name" value="LD09343P"/>
    <property type="match status" value="1"/>
</dbReference>
<accession>A0A8J2HPN2</accession>
<dbReference type="Gene3D" id="3.30.470.20">
    <property type="entry name" value="ATP-grasp fold, B domain"/>
    <property type="match status" value="1"/>
</dbReference>
<keyword evidence="1" id="KW-0472">Membrane</keyword>
<organism evidence="2 3">
    <name type="scientific">Cotesia congregata</name>
    <name type="common">Parasitoid wasp</name>
    <name type="synonym">Apanteles congregatus</name>
    <dbReference type="NCBI Taxonomy" id="51543"/>
    <lineage>
        <taxon>Eukaryota</taxon>
        <taxon>Metazoa</taxon>
        <taxon>Ecdysozoa</taxon>
        <taxon>Arthropoda</taxon>
        <taxon>Hexapoda</taxon>
        <taxon>Insecta</taxon>
        <taxon>Pterygota</taxon>
        <taxon>Neoptera</taxon>
        <taxon>Endopterygota</taxon>
        <taxon>Hymenoptera</taxon>
        <taxon>Apocrita</taxon>
        <taxon>Ichneumonoidea</taxon>
        <taxon>Braconidae</taxon>
        <taxon>Microgastrinae</taxon>
        <taxon>Cotesia</taxon>
    </lineage>
</organism>
<dbReference type="PANTHER" id="PTHR47113">
    <property type="entry name" value="LD09343P"/>
    <property type="match status" value="1"/>
</dbReference>
<comment type="caution">
    <text evidence="2">The sequence shown here is derived from an EMBL/GenBank/DDBJ whole genome shotgun (WGS) entry which is preliminary data.</text>
</comment>